<name>A0A7D4AU63_ACTVE</name>
<evidence type="ECO:0000256" key="1">
    <source>
        <dbReference type="SAM" id="SignalP"/>
    </source>
</evidence>
<dbReference type="Proteomes" id="UP000501240">
    <property type="component" value="Chromosome"/>
</dbReference>
<evidence type="ECO:0000313" key="3">
    <source>
        <dbReference type="Proteomes" id="UP000501240"/>
    </source>
</evidence>
<organism evidence="2 3">
    <name type="scientific">Actinomadura verrucosospora</name>
    <dbReference type="NCBI Taxonomy" id="46165"/>
    <lineage>
        <taxon>Bacteria</taxon>
        <taxon>Bacillati</taxon>
        <taxon>Actinomycetota</taxon>
        <taxon>Actinomycetes</taxon>
        <taxon>Streptosporangiales</taxon>
        <taxon>Thermomonosporaceae</taxon>
        <taxon>Actinomadura</taxon>
    </lineage>
</organism>
<dbReference type="AlphaFoldDB" id="A0A7D4AU63"/>
<dbReference type="PROSITE" id="PS51257">
    <property type="entry name" value="PROKAR_LIPOPROTEIN"/>
    <property type="match status" value="1"/>
</dbReference>
<keyword evidence="1" id="KW-0732">Signal</keyword>
<accession>A0A7D4AU63</accession>
<proteinExistence type="predicted"/>
<feature type="signal peptide" evidence="1">
    <location>
        <begin position="1"/>
        <end position="23"/>
    </location>
</feature>
<sequence length="141" mass="13916">MALIGHRRARGALVPAALALAFAAGCGGGGDGGGRACPMIRGQDGVTVDAAPFAAAHPRARRLCAGKQCVPLAAKPPGPGITVPYHGAPLRIRVVVTAADGSALVDRTVSATAHRVAPKGCGAIARRGRVTVAADGSVRAS</sequence>
<dbReference type="EMBL" id="CP053892">
    <property type="protein sequence ID" value="QKG25089.1"/>
    <property type="molecule type" value="Genomic_DNA"/>
</dbReference>
<protein>
    <recommendedName>
        <fullName evidence="4">Lipoprotein</fullName>
    </recommendedName>
</protein>
<keyword evidence="3" id="KW-1185">Reference proteome</keyword>
<feature type="chain" id="PRO_5039632757" description="Lipoprotein" evidence="1">
    <location>
        <begin position="24"/>
        <end position="141"/>
    </location>
</feature>
<evidence type="ECO:0000313" key="2">
    <source>
        <dbReference type="EMBL" id="QKG25089.1"/>
    </source>
</evidence>
<reference evidence="2 3" key="1">
    <citation type="submission" date="2020-05" db="EMBL/GenBank/DDBJ databases">
        <title>Actinomadura verrucosospora NRRL-B18236 (PFL_A860) Genome sequencing and assembly.</title>
        <authorList>
            <person name="Samborskyy M."/>
        </authorList>
    </citation>
    <scope>NUCLEOTIDE SEQUENCE [LARGE SCALE GENOMIC DNA]</scope>
    <source>
        <strain evidence="2 3">NRRL:B18236</strain>
    </source>
</reference>
<gene>
    <name evidence="2" type="ORF">ACTIVE_6740</name>
</gene>
<evidence type="ECO:0008006" key="4">
    <source>
        <dbReference type="Google" id="ProtNLM"/>
    </source>
</evidence>